<feature type="signal peptide" evidence="1">
    <location>
        <begin position="1"/>
        <end position="21"/>
    </location>
</feature>
<proteinExistence type="predicted"/>
<dbReference type="RefSeq" id="WP_231991788.1">
    <property type="nucleotide sequence ID" value="NZ_LT855380.1"/>
</dbReference>
<keyword evidence="1" id="KW-0732">Signal</keyword>
<gene>
    <name evidence="2" type="ORF">CFBP1590__5272</name>
</gene>
<dbReference type="KEGG" id="pvd:CFBP1590__5272"/>
<dbReference type="AlphaFoldDB" id="A0A1Y6JSD6"/>
<reference evidence="2 3" key="1">
    <citation type="submission" date="2017-05" db="EMBL/GenBank/DDBJ databases">
        <authorList>
            <person name="Song R."/>
            <person name="Chenine A.L."/>
            <person name="Ruprecht R.M."/>
        </authorList>
    </citation>
    <scope>NUCLEOTIDE SEQUENCE [LARGE SCALE GENOMIC DNA]</scope>
    <source>
        <strain evidence="2 3">CFBP 1590</strain>
    </source>
</reference>
<evidence type="ECO:0000313" key="2">
    <source>
        <dbReference type="EMBL" id="SMS12858.1"/>
    </source>
</evidence>
<feature type="chain" id="PRO_5013096959" evidence="1">
    <location>
        <begin position="22"/>
        <end position="99"/>
    </location>
</feature>
<evidence type="ECO:0000313" key="3">
    <source>
        <dbReference type="Proteomes" id="UP000196842"/>
    </source>
</evidence>
<sequence>MLINKLALIFFFGFFSVFASAQNEINYVDGGVVQGPFKTDIIEGGELSIINTNDMEFPVSPVLNITRGGVRSDRALVDKYDVAGSDPKIESLFFLSCER</sequence>
<accession>A0A1Y6JSD6</accession>
<dbReference type="GeneID" id="72452737"/>
<organism evidence="2 3">
    <name type="scientific">Pseudomonas viridiflava</name>
    <name type="common">Phytomonas viridiflava</name>
    <dbReference type="NCBI Taxonomy" id="33069"/>
    <lineage>
        <taxon>Bacteria</taxon>
        <taxon>Pseudomonadati</taxon>
        <taxon>Pseudomonadota</taxon>
        <taxon>Gammaproteobacteria</taxon>
        <taxon>Pseudomonadales</taxon>
        <taxon>Pseudomonadaceae</taxon>
        <taxon>Pseudomonas</taxon>
    </lineage>
</organism>
<name>A0A1Y6JSD6_PSEVI</name>
<dbReference type="EMBL" id="LT855380">
    <property type="protein sequence ID" value="SMS12858.1"/>
    <property type="molecule type" value="Genomic_DNA"/>
</dbReference>
<protein>
    <submittedName>
        <fullName evidence="2">Hypothetical secreted protein</fullName>
    </submittedName>
</protein>
<dbReference type="Proteomes" id="UP000196842">
    <property type="component" value="Chromosome I"/>
</dbReference>
<evidence type="ECO:0000256" key="1">
    <source>
        <dbReference type="SAM" id="SignalP"/>
    </source>
</evidence>